<evidence type="ECO:0000313" key="2">
    <source>
        <dbReference type="Proteomes" id="UP000182658"/>
    </source>
</evidence>
<dbReference type="SUPFAM" id="SSF52266">
    <property type="entry name" value="SGNH hydrolase"/>
    <property type="match status" value="1"/>
</dbReference>
<reference evidence="1 2" key="1">
    <citation type="submission" date="2016-10" db="EMBL/GenBank/DDBJ databases">
        <title>Draft genome sequence of Coniochaeta ligniaria NRRL30616, a lignocellulolytic fungus for bioabatement of inhibitors in plant biomass hydrolysates.</title>
        <authorList>
            <consortium name="DOE Joint Genome Institute"/>
            <person name="Jimenez D.J."/>
            <person name="Hector R.E."/>
            <person name="Riley R."/>
            <person name="Sun H."/>
            <person name="Grigoriev I.V."/>
            <person name="Van Elsas J.D."/>
            <person name="Nichols N.N."/>
        </authorList>
    </citation>
    <scope>NUCLEOTIDE SEQUENCE [LARGE SCALE GENOMIC DNA]</scope>
    <source>
        <strain evidence="1 2">NRRL 30616</strain>
    </source>
</reference>
<protein>
    <recommendedName>
        <fullName evidence="3">SGNH hydrolase-type esterase domain-containing protein</fullName>
    </recommendedName>
</protein>
<keyword evidence="2" id="KW-1185">Reference proteome</keyword>
<gene>
    <name evidence="1" type="ORF">CONLIGDRAFT_643387</name>
</gene>
<dbReference type="EMBL" id="KV875096">
    <property type="protein sequence ID" value="OIW31413.1"/>
    <property type="molecule type" value="Genomic_DNA"/>
</dbReference>
<evidence type="ECO:0000313" key="1">
    <source>
        <dbReference type="EMBL" id="OIW31413.1"/>
    </source>
</evidence>
<dbReference type="InParanoid" id="A0A1J7IVU5"/>
<evidence type="ECO:0008006" key="3">
    <source>
        <dbReference type="Google" id="ProtNLM"/>
    </source>
</evidence>
<proteinExistence type="predicted"/>
<name>A0A1J7IVU5_9PEZI</name>
<dbReference type="OrthoDB" id="505607at2759"/>
<organism evidence="1 2">
    <name type="scientific">Coniochaeta ligniaria NRRL 30616</name>
    <dbReference type="NCBI Taxonomy" id="1408157"/>
    <lineage>
        <taxon>Eukaryota</taxon>
        <taxon>Fungi</taxon>
        <taxon>Dikarya</taxon>
        <taxon>Ascomycota</taxon>
        <taxon>Pezizomycotina</taxon>
        <taxon>Sordariomycetes</taxon>
        <taxon>Sordariomycetidae</taxon>
        <taxon>Coniochaetales</taxon>
        <taxon>Coniochaetaceae</taxon>
        <taxon>Coniochaeta</taxon>
    </lineage>
</organism>
<accession>A0A1J7IVU5</accession>
<dbReference type="STRING" id="1408157.A0A1J7IVU5"/>
<sequence length="150" mass="17425">MPLLRSLFKALQSQEMIKLWVVHVGANDLFPDRPFDPVPLYVLLTLIFRNSPPYSKILLTGLFYAAHVPNEYMDKVNEQYKRAVQYFGKIYGPERIQFLAAPGEFDRSIHSRKGLHLEGLSNDQLDLNGYQMWMGHLVPKMWQMLEGLQS</sequence>
<dbReference type="AlphaFoldDB" id="A0A1J7IVU5"/>
<dbReference type="Proteomes" id="UP000182658">
    <property type="component" value="Unassembled WGS sequence"/>
</dbReference>